<sequence length="41" mass="4676">MNLLYVLDRKSGTFFVFILKAAYELEQQDIFPCIGGHLTSP</sequence>
<name>A0ABV6HR23_9SPHI</name>
<accession>A0ABV6HR23</accession>
<proteinExistence type="predicted"/>
<evidence type="ECO:0000313" key="1">
    <source>
        <dbReference type="EMBL" id="MFC0321112.1"/>
    </source>
</evidence>
<comment type="caution">
    <text evidence="1">The sequence shown here is derived from an EMBL/GenBank/DDBJ whole genome shotgun (WGS) entry which is preliminary data.</text>
</comment>
<dbReference type="RefSeq" id="WP_278045578.1">
    <property type="nucleotide sequence ID" value="NZ_JBHLWO010000004.1"/>
</dbReference>
<organism evidence="1 2">
    <name type="scientific">Olivibacter oleidegradans</name>
    <dbReference type="NCBI Taxonomy" id="760123"/>
    <lineage>
        <taxon>Bacteria</taxon>
        <taxon>Pseudomonadati</taxon>
        <taxon>Bacteroidota</taxon>
        <taxon>Sphingobacteriia</taxon>
        <taxon>Sphingobacteriales</taxon>
        <taxon>Sphingobacteriaceae</taxon>
        <taxon>Olivibacter</taxon>
    </lineage>
</organism>
<dbReference type="Proteomes" id="UP001589774">
    <property type="component" value="Unassembled WGS sequence"/>
</dbReference>
<keyword evidence="2" id="KW-1185">Reference proteome</keyword>
<dbReference type="EMBL" id="JBHLWO010000004">
    <property type="protein sequence ID" value="MFC0321112.1"/>
    <property type="molecule type" value="Genomic_DNA"/>
</dbReference>
<reference evidence="1 2" key="1">
    <citation type="submission" date="2024-09" db="EMBL/GenBank/DDBJ databases">
        <authorList>
            <person name="Sun Q."/>
            <person name="Mori K."/>
        </authorList>
    </citation>
    <scope>NUCLEOTIDE SEQUENCE [LARGE SCALE GENOMIC DNA]</scope>
    <source>
        <strain evidence="1 2">CCM 7765</strain>
    </source>
</reference>
<gene>
    <name evidence="1" type="ORF">ACFFI0_22515</name>
</gene>
<protein>
    <submittedName>
        <fullName evidence="1">Uncharacterized protein</fullName>
    </submittedName>
</protein>
<evidence type="ECO:0000313" key="2">
    <source>
        <dbReference type="Proteomes" id="UP001589774"/>
    </source>
</evidence>